<reference evidence="2 3" key="1">
    <citation type="submission" date="2019-10" db="EMBL/GenBank/DDBJ databases">
        <title>Isolation, Identification of Microvirga thermotolerans HR1, a novel thermophilic bacterium and Comparative Genomics of the genus Microvirga.</title>
        <authorList>
            <person name="Li J."/>
            <person name="Zhang W."/>
            <person name="Lin M."/>
            <person name="Wang J."/>
        </authorList>
    </citation>
    <scope>NUCLEOTIDE SEQUENCE [LARGE SCALE GENOMIC DNA]</scope>
    <source>
        <strain evidence="2 3">HR1</strain>
    </source>
</reference>
<dbReference type="EMBL" id="CP045423">
    <property type="protein sequence ID" value="QFU17701.1"/>
    <property type="molecule type" value="Genomic_DNA"/>
</dbReference>
<sequence>METNLKGKRALVLGASKGLGYGIAQGLAEEGARVAIASRTMEGSKAAADKVGALPFVCDTGKSDQIDALAKDVTAALGGVDVLVLNSGGPPPGKAQGVTSEQWRASFEAMFVNLVRLTDHLLPGMIERRFGRIISVISSGVIQPIPNLAISNAIRPALVGWGKTLASEVASFGVTVNAIAPGRIATDRLKQLDAANAERTGRSVEEVAAAAKAGIPAGRYGEIAEFGAAAVFLASERASFITGSILRVDGGQISCT</sequence>
<name>A0A5P9JZV9_9HYPH</name>
<dbReference type="InterPro" id="IPR050259">
    <property type="entry name" value="SDR"/>
</dbReference>
<accession>A0A5P9JZV9</accession>
<organism evidence="2 3">
    <name type="scientific">Microvirga thermotolerans</name>
    <dbReference type="NCBI Taxonomy" id="2651334"/>
    <lineage>
        <taxon>Bacteria</taxon>
        <taxon>Pseudomonadati</taxon>
        <taxon>Pseudomonadota</taxon>
        <taxon>Alphaproteobacteria</taxon>
        <taxon>Hyphomicrobiales</taxon>
        <taxon>Methylobacteriaceae</taxon>
        <taxon>Microvirga</taxon>
    </lineage>
</organism>
<dbReference type="CDD" id="cd05344">
    <property type="entry name" value="BKR_like_SDR_like"/>
    <property type="match status" value="1"/>
</dbReference>
<dbReference type="AlphaFoldDB" id="A0A5P9JZV9"/>
<evidence type="ECO:0000313" key="3">
    <source>
        <dbReference type="Proteomes" id="UP000325614"/>
    </source>
</evidence>
<protein>
    <submittedName>
        <fullName evidence="2">SDR family oxidoreductase</fullName>
    </submittedName>
</protein>
<evidence type="ECO:0000313" key="2">
    <source>
        <dbReference type="EMBL" id="QFU17701.1"/>
    </source>
</evidence>
<dbReference type="InterPro" id="IPR002347">
    <property type="entry name" value="SDR_fam"/>
</dbReference>
<dbReference type="Proteomes" id="UP000325614">
    <property type="component" value="Chromosome"/>
</dbReference>
<gene>
    <name evidence="2" type="ORF">GDR74_16600</name>
</gene>
<dbReference type="PANTHER" id="PTHR42879">
    <property type="entry name" value="3-OXOACYL-(ACYL-CARRIER-PROTEIN) REDUCTASE"/>
    <property type="match status" value="1"/>
</dbReference>
<dbReference type="Pfam" id="PF13561">
    <property type="entry name" value="adh_short_C2"/>
    <property type="match status" value="1"/>
</dbReference>
<evidence type="ECO:0000256" key="1">
    <source>
        <dbReference type="ARBA" id="ARBA00006484"/>
    </source>
</evidence>
<comment type="similarity">
    <text evidence="1">Belongs to the short-chain dehydrogenases/reductases (SDR) family.</text>
</comment>
<keyword evidence="3" id="KW-1185">Reference proteome</keyword>
<dbReference type="PRINTS" id="PR00081">
    <property type="entry name" value="GDHRDH"/>
</dbReference>
<dbReference type="Gene3D" id="3.40.50.720">
    <property type="entry name" value="NAD(P)-binding Rossmann-like Domain"/>
    <property type="match status" value="1"/>
</dbReference>
<dbReference type="PANTHER" id="PTHR42879:SF6">
    <property type="entry name" value="NADPH-DEPENDENT REDUCTASE BACG"/>
    <property type="match status" value="1"/>
</dbReference>
<dbReference type="FunFam" id="3.40.50.720:FF:000084">
    <property type="entry name" value="Short-chain dehydrogenase reductase"/>
    <property type="match status" value="1"/>
</dbReference>
<dbReference type="KEGG" id="mico:GDR74_16600"/>
<dbReference type="RefSeq" id="WP_152587333.1">
    <property type="nucleotide sequence ID" value="NZ_CP045423.1"/>
</dbReference>
<dbReference type="InterPro" id="IPR036291">
    <property type="entry name" value="NAD(P)-bd_dom_sf"/>
</dbReference>
<dbReference type="SUPFAM" id="SSF51735">
    <property type="entry name" value="NAD(P)-binding Rossmann-fold domains"/>
    <property type="match status" value="1"/>
</dbReference>
<proteinExistence type="inferred from homology"/>